<dbReference type="Proteomes" id="UP000677126">
    <property type="component" value="Chromosome"/>
</dbReference>
<protein>
    <submittedName>
        <fullName evidence="1">C40 family peptidase</fullName>
    </submittedName>
</protein>
<dbReference type="Gene3D" id="3.90.1720.10">
    <property type="entry name" value="endopeptidase domain like (from Nostoc punctiforme)"/>
    <property type="match status" value="1"/>
</dbReference>
<name>A0ABX8E9Q5_9SPHN</name>
<keyword evidence="2" id="KW-1185">Reference proteome</keyword>
<gene>
    <name evidence="1" type="ORF">HT578_15670</name>
</gene>
<sequence length="148" mass="15578">MTRATDLTPTPDALVEAARAFVGTPFRLCGRDPATGLDCAGLVGSALAKLGRPLALPVRYTLRFRQPPDAGSVLAAAGLHAAHGEPAPGDIAMVRTGACQYHFLIHSVPERNIAIHAHAGLRRIVEGPLPTSWRQLGAWHLPSPSPSS</sequence>
<dbReference type="RefSeq" id="WP_213500645.1">
    <property type="nucleotide sequence ID" value="NZ_CP054856.1"/>
</dbReference>
<organism evidence="1 2">
    <name type="scientific">Novosphingobium decolorationis</name>
    <dbReference type="NCBI Taxonomy" id="2698673"/>
    <lineage>
        <taxon>Bacteria</taxon>
        <taxon>Pseudomonadati</taxon>
        <taxon>Pseudomonadota</taxon>
        <taxon>Alphaproteobacteria</taxon>
        <taxon>Sphingomonadales</taxon>
        <taxon>Sphingomonadaceae</taxon>
        <taxon>Novosphingobium</taxon>
    </lineage>
</organism>
<reference evidence="1 2" key="1">
    <citation type="journal article" date="2021" name="Int. J. Syst. Evol. Microbiol.">
        <title>Novosphingobium decolorationis sp. nov., an aniline blue-decolourizing bacterium isolated from East Pacific sediment.</title>
        <authorList>
            <person name="Chen X."/>
            <person name="Dong B."/>
            <person name="Chen T."/>
            <person name="Ren N."/>
            <person name="Wang J."/>
            <person name="Xu Y."/>
            <person name="Yang J."/>
            <person name="Zhu S."/>
            <person name="Chen J."/>
        </authorList>
    </citation>
    <scope>NUCLEOTIDE SEQUENCE [LARGE SCALE GENOMIC DNA]</scope>
    <source>
        <strain evidence="1 2">502str22</strain>
    </source>
</reference>
<proteinExistence type="predicted"/>
<evidence type="ECO:0000313" key="2">
    <source>
        <dbReference type="Proteomes" id="UP000677126"/>
    </source>
</evidence>
<accession>A0ABX8E9Q5</accession>
<evidence type="ECO:0000313" key="1">
    <source>
        <dbReference type="EMBL" id="QVM84935.1"/>
    </source>
</evidence>
<dbReference type="InterPro" id="IPR038765">
    <property type="entry name" value="Papain-like_cys_pep_sf"/>
</dbReference>
<dbReference type="EMBL" id="CP054856">
    <property type="protein sequence ID" value="QVM84935.1"/>
    <property type="molecule type" value="Genomic_DNA"/>
</dbReference>
<dbReference type="SUPFAM" id="SSF54001">
    <property type="entry name" value="Cysteine proteinases"/>
    <property type="match status" value="1"/>
</dbReference>